<protein>
    <recommendedName>
        <fullName evidence="3">F-box domain-containing protein</fullName>
    </recommendedName>
</protein>
<reference evidence="1" key="1">
    <citation type="journal article" date="2020" name="Nat. Commun.">
        <title>Large-scale genome sequencing of mycorrhizal fungi provides insights into the early evolution of symbiotic traits.</title>
        <authorList>
            <person name="Miyauchi S."/>
            <person name="Kiss E."/>
            <person name="Kuo A."/>
            <person name="Drula E."/>
            <person name="Kohler A."/>
            <person name="Sanchez-Garcia M."/>
            <person name="Morin E."/>
            <person name="Andreopoulos B."/>
            <person name="Barry K.W."/>
            <person name="Bonito G."/>
            <person name="Buee M."/>
            <person name="Carver A."/>
            <person name="Chen C."/>
            <person name="Cichocki N."/>
            <person name="Clum A."/>
            <person name="Culley D."/>
            <person name="Crous P.W."/>
            <person name="Fauchery L."/>
            <person name="Girlanda M."/>
            <person name="Hayes R.D."/>
            <person name="Keri Z."/>
            <person name="LaButti K."/>
            <person name="Lipzen A."/>
            <person name="Lombard V."/>
            <person name="Magnuson J."/>
            <person name="Maillard F."/>
            <person name="Murat C."/>
            <person name="Nolan M."/>
            <person name="Ohm R.A."/>
            <person name="Pangilinan J."/>
            <person name="Pereira M.F."/>
            <person name="Perotto S."/>
            <person name="Peter M."/>
            <person name="Pfister S."/>
            <person name="Riley R."/>
            <person name="Sitrit Y."/>
            <person name="Stielow J.B."/>
            <person name="Szollosi G."/>
            <person name="Zifcakova L."/>
            <person name="Stursova M."/>
            <person name="Spatafora J.W."/>
            <person name="Tedersoo L."/>
            <person name="Vaario L.M."/>
            <person name="Yamada A."/>
            <person name="Yan M."/>
            <person name="Wang P."/>
            <person name="Xu J."/>
            <person name="Bruns T."/>
            <person name="Baldrian P."/>
            <person name="Vilgalys R."/>
            <person name="Dunand C."/>
            <person name="Henrissat B."/>
            <person name="Grigoriev I.V."/>
            <person name="Hibbett D."/>
            <person name="Nagy L.G."/>
            <person name="Martin F.M."/>
        </authorList>
    </citation>
    <scope>NUCLEOTIDE SEQUENCE</scope>
    <source>
        <strain evidence="1">UH-Tt-Lm1</strain>
    </source>
</reference>
<name>A0A9P6HGH8_9AGAM</name>
<gene>
    <name evidence="1" type="ORF">BJ322DRAFT_1107666</name>
</gene>
<accession>A0A9P6HGH8</accession>
<reference evidence="1" key="2">
    <citation type="submission" date="2020-11" db="EMBL/GenBank/DDBJ databases">
        <authorList>
            <consortium name="DOE Joint Genome Institute"/>
            <person name="Kuo A."/>
            <person name="Miyauchi S."/>
            <person name="Kiss E."/>
            <person name="Drula E."/>
            <person name="Kohler A."/>
            <person name="Sanchez-Garcia M."/>
            <person name="Andreopoulos B."/>
            <person name="Barry K.W."/>
            <person name="Bonito G."/>
            <person name="Buee M."/>
            <person name="Carver A."/>
            <person name="Chen C."/>
            <person name="Cichocki N."/>
            <person name="Clum A."/>
            <person name="Culley D."/>
            <person name="Crous P.W."/>
            <person name="Fauchery L."/>
            <person name="Girlanda M."/>
            <person name="Hayes R."/>
            <person name="Keri Z."/>
            <person name="Labutti K."/>
            <person name="Lipzen A."/>
            <person name="Lombard V."/>
            <person name="Magnuson J."/>
            <person name="Maillard F."/>
            <person name="Morin E."/>
            <person name="Murat C."/>
            <person name="Nolan M."/>
            <person name="Ohm R."/>
            <person name="Pangilinan J."/>
            <person name="Pereira M."/>
            <person name="Perotto S."/>
            <person name="Peter M."/>
            <person name="Riley R."/>
            <person name="Sitrit Y."/>
            <person name="Stielow B."/>
            <person name="Szollosi G."/>
            <person name="Zifcakova L."/>
            <person name="Stursova M."/>
            <person name="Spatafora J.W."/>
            <person name="Tedersoo L."/>
            <person name="Vaario L.-M."/>
            <person name="Yamada A."/>
            <person name="Yan M."/>
            <person name="Wang P."/>
            <person name="Xu J."/>
            <person name="Bruns T."/>
            <person name="Baldrian P."/>
            <person name="Vilgalys R."/>
            <person name="Henrissat B."/>
            <person name="Grigoriev I.V."/>
            <person name="Hibbett D."/>
            <person name="Nagy L.G."/>
            <person name="Martin F.M."/>
        </authorList>
    </citation>
    <scope>NUCLEOTIDE SEQUENCE</scope>
    <source>
        <strain evidence="1">UH-Tt-Lm1</strain>
    </source>
</reference>
<comment type="caution">
    <text evidence="1">The sequence shown here is derived from an EMBL/GenBank/DDBJ whole genome shotgun (WGS) entry which is preliminary data.</text>
</comment>
<dbReference type="OrthoDB" id="2734547at2759"/>
<keyword evidence="2" id="KW-1185">Reference proteome</keyword>
<evidence type="ECO:0000313" key="1">
    <source>
        <dbReference type="EMBL" id="KAF9785774.1"/>
    </source>
</evidence>
<sequence length="378" mass="42076">MVVPYIPLELVEEMIDMLSGDTKSLLSCSLVSISWIHRSRRHLFAAIKLHSLSDHRAWFGTGLGACSGHVRSLDLAQDEESKWLVPDTLAGILTDFTSFHNVQSLALANLDLTLFDEQSLIKSFGHLSGCLTSLSVKGLTSHPDTLLFFVCMFPKLDNLKLDHVIAGKPSIPYHIPTVIPRFRGKLALSNIKSDGTFLLAPFVGHSLPMAFEDVSVVGCRFESPKPLKDLFAACQETMKKIHVSKIFLDDITETPLIDLSPCKGLEEMKLSLIQLRQPSHWLEPIFQTVTSTRVRKITFDTDFPTSTTEIDKVINLRSWSELDATFLRMAHALGPIDEKLELVFRALASEAVADSKSVDPGKFLEGCRTKANVIFERA</sequence>
<dbReference type="Proteomes" id="UP000736335">
    <property type="component" value="Unassembled WGS sequence"/>
</dbReference>
<proteinExistence type="predicted"/>
<organism evidence="1 2">
    <name type="scientific">Thelephora terrestris</name>
    <dbReference type="NCBI Taxonomy" id="56493"/>
    <lineage>
        <taxon>Eukaryota</taxon>
        <taxon>Fungi</taxon>
        <taxon>Dikarya</taxon>
        <taxon>Basidiomycota</taxon>
        <taxon>Agaricomycotina</taxon>
        <taxon>Agaricomycetes</taxon>
        <taxon>Thelephorales</taxon>
        <taxon>Thelephoraceae</taxon>
        <taxon>Thelephora</taxon>
    </lineage>
</organism>
<dbReference type="AlphaFoldDB" id="A0A9P6HGH8"/>
<dbReference type="SUPFAM" id="SSF52047">
    <property type="entry name" value="RNI-like"/>
    <property type="match status" value="1"/>
</dbReference>
<evidence type="ECO:0008006" key="3">
    <source>
        <dbReference type="Google" id="ProtNLM"/>
    </source>
</evidence>
<evidence type="ECO:0000313" key="2">
    <source>
        <dbReference type="Proteomes" id="UP000736335"/>
    </source>
</evidence>
<dbReference type="EMBL" id="WIUZ02000006">
    <property type="protein sequence ID" value="KAF9785774.1"/>
    <property type="molecule type" value="Genomic_DNA"/>
</dbReference>